<feature type="region of interest" description="Disordered" evidence="1">
    <location>
        <begin position="154"/>
        <end position="182"/>
    </location>
</feature>
<organism evidence="2 3">
    <name type="scientific">Ataeniobius toweri</name>
    <dbReference type="NCBI Taxonomy" id="208326"/>
    <lineage>
        <taxon>Eukaryota</taxon>
        <taxon>Metazoa</taxon>
        <taxon>Chordata</taxon>
        <taxon>Craniata</taxon>
        <taxon>Vertebrata</taxon>
        <taxon>Euteleostomi</taxon>
        <taxon>Actinopterygii</taxon>
        <taxon>Neopterygii</taxon>
        <taxon>Teleostei</taxon>
        <taxon>Neoteleostei</taxon>
        <taxon>Acanthomorphata</taxon>
        <taxon>Ovalentaria</taxon>
        <taxon>Atherinomorphae</taxon>
        <taxon>Cyprinodontiformes</taxon>
        <taxon>Goodeidae</taxon>
        <taxon>Ataeniobius</taxon>
    </lineage>
</organism>
<keyword evidence="3" id="KW-1185">Reference proteome</keyword>
<evidence type="ECO:0000313" key="3">
    <source>
        <dbReference type="Proteomes" id="UP001345963"/>
    </source>
</evidence>
<evidence type="ECO:0000256" key="1">
    <source>
        <dbReference type="SAM" id="MobiDB-lite"/>
    </source>
</evidence>
<gene>
    <name evidence="2" type="ORF">ATANTOWER_029593</name>
</gene>
<protein>
    <submittedName>
        <fullName evidence="2">Uncharacterized protein</fullName>
    </submittedName>
</protein>
<feature type="compositionally biased region" description="Polar residues" evidence="1">
    <location>
        <begin position="162"/>
        <end position="179"/>
    </location>
</feature>
<evidence type="ECO:0000313" key="2">
    <source>
        <dbReference type="EMBL" id="MED6234421.1"/>
    </source>
</evidence>
<dbReference type="EMBL" id="JAHUTI010007697">
    <property type="protein sequence ID" value="MED6234421.1"/>
    <property type="molecule type" value="Genomic_DNA"/>
</dbReference>
<accession>A0ABU7A9A9</accession>
<reference evidence="2 3" key="1">
    <citation type="submission" date="2021-07" db="EMBL/GenBank/DDBJ databases">
        <authorList>
            <person name="Palmer J.M."/>
        </authorList>
    </citation>
    <scope>NUCLEOTIDE SEQUENCE [LARGE SCALE GENOMIC DNA]</scope>
    <source>
        <strain evidence="2 3">AT_MEX2019</strain>
        <tissue evidence="2">Muscle</tissue>
    </source>
</reference>
<sequence>MRLGMPQTGQLLECGPTIGGSHSSASLGRPMPGCWRGQSCQWSNLGFRLTISGSSPCHGTLDQLYTLYRVLGDSGEFSQLAHMHFVDLEKAFNPLALTLRDRVRSSAIWEDLRAELLLLHIERSQLKWLGHLFQMPPVPDASFGRCFRHIPLGEGQGDSSEHTGGTMSVSWPGNTSGFHQESCKRCRGEGSLGIPAESAATTTQSQITGRRQVRVRGHVTISIALRIVV</sequence>
<proteinExistence type="predicted"/>
<comment type="caution">
    <text evidence="2">The sequence shown here is derived from an EMBL/GenBank/DDBJ whole genome shotgun (WGS) entry which is preliminary data.</text>
</comment>
<dbReference type="Proteomes" id="UP001345963">
    <property type="component" value="Unassembled WGS sequence"/>
</dbReference>
<name>A0ABU7A9A9_9TELE</name>